<dbReference type="OrthoDB" id="424688at2759"/>
<dbReference type="AlphaFoldDB" id="A0A9P1FPT4"/>
<dbReference type="PROSITE" id="PS51352">
    <property type="entry name" value="THIOREDOXIN_2"/>
    <property type="match status" value="1"/>
</dbReference>
<name>A0A9P1FPT4_9DINO</name>
<reference evidence="4" key="1">
    <citation type="submission" date="2022-10" db="EMBL/GenBank/DDBJ databases">
        <authorList>
            <person name="Chen Y."/>
            <person name="Dougan E. K."/>
            <person name="Chan C."/>
            <person name="Rhodes N."/>
            <person name="Thang M."/>
        </authorList>
    </citation>
    <scope>NUCLEOTIDE SEQUENCE</scope>
</reference>
<feature type="signal peptide" evidence="2">
    <location>
        <begin position="1"/>
        <end position="20"/>
    </location>
</feature>
<feature type="compositionally biased region" description="Basic and acidic residues" evidence="1">
    <location>
        <begin position="638"/>
        <end position="647"/>
    </location>
</feature>
<dbReference type="GO" id="GO:0035770">
    <property type="term" value="C:ribonucleoprotein granule"/>
    <property type="evidence" value="ECO:0007669"/>
    <property type="project" value="TreeGrafter"/>
</dbReference>
<dbReference type="GO" id="GO:0044528">
    <property type="term" value="P:regulation of mitochondrial mRNA stability"/>
    <property type="evidence" value="ECO:0007669"/>
    <property type="project" value="TreeGrafter"/>
</dbReference>
<evidence type="ECO:0000256" key="2">
    <source>
        <dbReference type="SAM" id="SignalP"/>
    </source>
</evidence>
<reference evidence="5" key="2">
    <citation type="submission" date="2024-04" db="EMBL/GenBank/DDBJ databases">
        <authorList>
            <person name="Chen Y."/>
            <person name="Shah S."/>
            <person name="Dougan E. K."/>
            <person name="Thang M."/>
            <person name="Chan C."/>
        </authorList>
    </citation>
    <scope>NUCLEOTIDE SEQUENCE [LARGE SCALE GENOMIC DNA]</scope>
</reference>
<dbReference type="EMBL" id="CAMXCT030000834">
    <property type="protein sequence ID" value="CAL4771063.1"/>
    <property type="molecule type" value="Genomic_DNA"/>
</dbReference>
<dbReference type="Gene3D" id="3.40.30.10">
    <property type="entry name" value="Glutaredoxin"/>
    <property type="match status" value="1"/>
</dbReference>
<dbReference type="InterPro" id="IPR013766">
    <property type="entry name" value="Thioredoxin_domain"/>
</dbReference>
<dbReference type="InterPro" id="IPR050870">
    <property type="entry name" value="FAST_kinase"/>
</dbReference>
<evidence type="ECO:0000313" key="4">
    <source>
        <dbReference type="EMBL" id="CAI3983751.1"/>
    </source>
</evidence>
<accession>A0A9P1FPT4</accession>
<comment type="caution">
    <text evidence="4">The sequence shown here is derived from an EMBL/GenBank/DDBJ whole genome shotgun (WGS) entry which is preliminary data.</text>
</comment>
<feature type="chain" id="PRO_5043272116" evidence="2">
    <location>
        <begin position="21"/>
        <end position="1267"/>
    </location>
</feature>
<dbReference type="Proteomes" id="UP001152797">
    <property type="component" value="Unassembled WGS sequence"/>
</dbReference>
<dbReference type="GO" id="GO:0005759">
    <property type="term" value="C:mitochondrial matrix"/>
    <property type="evidence" value="ECO:0007669"/>
    <property type="project" value="TreeGrafter"/>
</dbReference>
<feature type="region of interest" description="Disordered" evidence="1">
    <location>
        <begin position="637"/>
        <end position="658"/>
    </location>
</feature>
<protein>
    <submittedName>
        <fullName evidence="6">Pyruvate, phosphate dikinase</fullName>
    </submittedName>
</protein>
<dbReference type="EMBL" id="CAMXCT010000834">
    <property type="protein sequence ID" value="CAI3983751.1"/>
    <property type="molecule type" value="Genomic_DNA"/>
</dbReference>
<dbReference type="GO" id="GO:0003723">
    <property type="term" value="F:RNA binding"/>
    <property type="evidence" value="ECO:0007669"/>
    <property type="project" value="TreeGrafter"/>
</dbReference>
<dbReference type="EMBL" id="CAMXCT020000834">
    <property type="protein sequence ID" value="CAL1137126.1"/>
    <property type="molecule type" value="Genomic_DNA"/>
</dbReference>
<gene>
    <name evidence="4" type="ORF">C1SCF055_LOCUS11339</name>
</gene>
<evidence type="ECO:0000313" key="7">
    <source>
        <dbReference type="Proteomes" id="UP001152797"/>
    </source>
</evidence>
<dbReference type="PANTHER" id="PTHR21228:SF40">
    <property type="entry name" value="LD45607P"/>
    <property type="match status" value="1"/>
</dbReference>
<evidence type="ECO:0000256" key="1">
    <source>
        <dbReference type="SAM" id="MobiDB-lite"/>
    </source>
</evidence>
<feature type="domain" description="Thioredoxin" evidence="3">
    <location>
        <begin position="25"/>
        <end position="169"/>
    </location>
</feature>
<evidence type="ECO:0000259" key="3">
    <source>
        <dbReference type="PROSITE" id="PS51352"/>
    </source>
</evidence>
<evidence type="ECO:0000313" key="5">
    <source>
        <dbReference type="EMBL" id="CAL1137126.1"/>
    </source>
</evidence>
<keyword evidence="2" id="KW-0732">Signal</keyword>
<dbReference type="SUPFAM" id="SSF52833">
    <property type="entry name" value="Thioredoxin-like"/>
    <property type="match status" value="1"/>
</dbReference>
<evidence type="ECO:0000313" key="6">
    <source>
        <dbReference type="EMBL" id="CAL4771063.1"/>
    </source>
</evidence>
<dbReference type="PANTHER" id="PTHR21228">
    <property type="entry name" value="FAST LEU-RICH DOMAIN-CONTAINING"/>
    <property type="match status" value="1"/>
</dbReference>
<keyword evidence="6" id="KW-0670">Pyruvate</keyword>
<organism evidence="4">
    <name type="scientific">Cladocopium goreaui</name>
    <dbReference type="NCBI Taxonomy" id="2562237"/>
    <lineage>
        <taxon>Eukaryota</taxon>
        <taxon>Sar</taxon>
        <taxon>Alveolata</taxon>
        <taxon>Dinophyceae</taxon>
        <taxon>Suessiales</taxon>
        <taxon>Symbiodiniaceae</taxon>
        <taxon>Cladocopium</taxon>
    </lineage>
</organism>
<dbReference type="GO" id="GO:0000963">
    <property type="term" value="P:mitochondrial RNA processing"/>
    <property type="evidence" value="ECO:0007669"/>
    <property type="project" value="TreeGrafter"/>
</dbReference>
<keyword evidence="7" id="KW-1185">Reference proteome</keyword>
<dbReference type="CDD" id="cd02961">
    <property type="entry name" value="PDI_a_family"/>
    <property type="match status" value="1"/>
</dbReference>
<sequence>MALLRVVPWFLCPLSWFVSADLDVELYRTAKKSPDLKAVEGDVQKISEFLLEQRPSRHVALLLHDANCPHCRKALPELDLVAKALTKEAVVLGHVDCTSNKAAMRTHFNLKGFPCLLFWRKQPESLDELVGKTVVVDSDSAFLLRASRLAGLGAERDKSRLALLGKEVIILQVDGKDMTVQVETETKQKVWIPHEVLIEQGRRVPYRREEAMTKYQNLWEKDLMQSFVQRAMQPLVAKLPSSSLQSLEKEDGHALVLCAAVLSRGFLEAATNYHQTLRAFHTPSCPELGSGDHILSYSPASLQWTAVPGRAKAAAAVAGKEVTSNDTHLVQWVEQHQYPGISALTIHSVHAWLRAGRPTVLLAIKLNDFEKNIMVENQLREVGKPTPVGNMELYSYGPFDRYLGVADGTLEGFNYFGVAASNLPRVVVFDDPEHWVEDEDYVTAERLSEHLPRVARMWRMSSTPRGYALWIAKRFVAVYLKLDRDANASFGYAGRCVVKIQSEDAGIQMTWHKYPGSALTCPDDPFRPRLPSTPGFAKAVLLAIKLNDSEKNIMDIMVETQLRGGLSTVVVFDPEHLEDEDYVTAERRWLSEISARTALVVLWLLTLAAAHLGTRGDVGYVQSASWGRPRPTRIPMQVRERRSEKRAPSKRGKPRGNYVDAKKLTSSMAGAKSAEEFVKILNAAVDGPIFNYFHASCAYHRLATWKRSGKLAKAAGGLKFSKLNARVQEMIEEGQLHARELANVLWSFVPDKAKDMKPQELSNVLLAAAKLKDDEPDVVNVVPAIVAQVPDKAKDMKPQELSNVLWAAAKLKDDATDVLNVVPAIVAQVPDKAKDMIPQHLSNVLWAAASLKDDEPDVVNVVPSIVAQVPDKAKDMKPQGLSNVLLAAAKLKDDAPDMLNVVSVIVAQVPDKAKDMKPQGLSNVLLAAAKLKDDAPDMLNMVSVIVAQVPDKAKDMKPQELSNVLWAAAKLKDDARGVLNVVPAIVAQVPDKAKDMIPQGLSNVLWAAAKLKDNARGVLNVVPAIVAQVPNKAKDLKPQELSNVLWAAARLQDDATDMLNVVPAIVAQVPDKAKDMTPQALSNVLWAAAKLKDDEPDVVNVVPAIVAQVPDKAKDMKPQDLSNSLLALVLLQDSVPGVSSFLRGGSRSNTGFVGEAASRVAKLLPKLSDLDLFLTPPAVVWACAKMELPHDELLSAVAQRFASRKTISSLRDWGLCALYGSYQLLGSTDRFTNFAEMLKKELTRRGLSDSDVGWSLEGPLDGAYPEK</sequence>
<proteinExistence type="predicted"/>
<dbReference type="InterPro" id="IPR036249">
    <property type="entry name" value="Thioredoxin-like_sf"/>
</dbReference>
<dbReference type="Pfam" id="PF00085">
    <property type="entry name" value="Thioredoxin"/>
    <property type="match status" value="1"/>
</dbReference>